<protein>
    <submittedName>
        <fullName evidence="2">Uncharacterized protein</fullName>
    </submittedName>
</protein>
<dbReference type="VEuPathDB" id="FungiDB:RhiirA1_530451"/>
<feature type="transmembrane region" description="Helical" evidence="1">
    <location>
        <begin position="150"/>
        <end position="171"/>
    </location>
</feature>
<keyword evidence="1" id="KW-0472">Membrane</keyword>
<dbReference type="VEuPathDB" id="FungiDB:RhiirFUN_001763"/>
<reference evidence="2 3" key="1">
    <citation type="submission" date="2017-10" db="EMBL/GenBank/DDBJ databases">
        <title>Extensive intraspecific genome diversity in a model arbuscular mycorrhizal fungus.</title>
        <authorList>
            <person name="Chen E.C.H."/>
            <person name="Morin E."/>
            <person name="Baudet D."/>
            <person name="Noel J."/>
            <person name="Ndikumana S."/>
            <person name="Charron P."/>
            <person name="St-Onge C."/>
            <person name="Giorgi J."/>
            <person name="Grigoriev I.V."/>
            <person name="Roux C."/>
            <person name="Martin F.M."/>
            <person name="Corradi N."/>
        </authorList>
    </citation>
    <scope>NUCLEOTIDE SEQUENCE [LARGE SCALE GENOMIC DNA]</scope>
    <source>
        <strain evidence="2 3">A1</strain>
    </source>
</reference>
<feature type="transmembrane region" description="Helical" evidence="1">
    <location>
        <begin position="210"/>
        <end position="231"/>
    </location>
</feature>
<evidence type="ECO:0000313" key="3">
    <source>
        <dbReference type="Proteomes" id="UP000232688"/>
    </source>
</evidence>
<gene>
    <name evidence="2" type="ORF">RhiirA1_530451</name>
</gene>
<feature type="transmembrane region" description="Helical" evidence="1">
    <location>
        <begin position="69"/>
        <end position="97"/>
    </location>
</feature>
<dbReference type="EMBL" id="LLXH01000088">
    <property type="protein sequence ID" value="PKC73366.1"/>
    <property type="molecule type" value="Genomic_DNA"/>
</dbReference>
<keyword evidence="1" id="KW-0812">Transmembrane</keyword>
<dbReference type="AlphaFoldDB" id="A0A2N0SCU2"/>
<sequence>MSGIYTFLKKTLLYLLAFCVINMLQISFLIDLVRLEIYFCSHGIVEIRYLLLLINKEQLKDGKDCRKTFIIPIIIAIALILFFVILYIILLIIMWKIKYWNVTSRTKITMPHDLKKPYIIFKIYNSLLYIILHIIFLFDVIMFISGGISLVKHITIEKLFVYFCPLFILLFSSKIIKEELKFYIFLIYVAIIVQIVFLFLFYIYDNFKLYSVTTFAMLILLSLLFIITILCHRNFGKNLQFYIKFDPKLDKEYEYSNDLNDYDDYDDDNEEEEKDEKIFEKLKRHWKSFYDSFILHITDISE</sequence>
<feature type="transmembrane region" description="Helical" evidence="1">
    <location>
        <begin position="12"/>
        <end position="30"/>
    </location>
</feature>
<organism evidence="2 3">
    <name type="scientific">Rhizophagus irregularis</name>
    <dbReference type="NCBI Taxonomy" id="588596"/>
    <lineage>
        <taxon>Eukaryota</taxon>
        <taxon>Fungi</taxon>
        <taxon>Fungi incertae sedis</taxon>
        <taxon>Mucoromycota</taxon>
        <taxon>Glomeromycotina</taxon>
        <taxon>Glomeromycetes</taxon>
        <taxon>Glomerales</taxon>
        <taxon>Glomeraceae</taxon>
        <taxon>Rhizophagus</taxon>
    </lineage>
</organism>
<feature type="transmembrane region" description="Helical" evidence="1">
    <location>
        <begin position="118"/>
        <end position="144"/>
    </location>
</feature>
<comment type="caution">
    <text evidence="2">The sequence shown here is derived from an EMBL/GenBank/DDBJ whole genome shotgun (WGS) entry which is preliminary data.</text>
</comment>
<proteinExistence type="predicted"/>
<reference evidence="2 3" key="2">
    <citation type="submission" date="2017-10" db="EMBL/GenBank/DDBJ databases">
        <title>Genome analyses suggest a sexual origin of heterokaryosis in a supposedly ancient asexual fungus.</title>
        <authorList>
            <person name="Corradi N."/>
            <person name="Sedzielewska K."/>
            <person name="Noel J."/>
            <person name="Charron P."/>
            <person name="Farinelli L."/>
            <person name="Marton T."/>
            <person name="Kruger M."/>
            <person name="Pelin A."/>
            <person name="Brachmann A."/>
            <person name="Corradi N."/>
        </authorList>
    </citation>
    <scope>NUCLEOTIDE SEQUENCE [LARGE SCALE GENOMIC DNA]</scope>
    <source>
        <strain evidence="2 3">A1</strain>
    </source>
</reference>
<feature type="transmembrane region" description="Helical" evidence="1">
    <location>
        <begin position="183"/>
        <end position="204"/>
    </location>
</feature>
<name>A0A2N0SCU2_9GLOM</name>
<keyword evidence="1" id="KW-1133">Transmembrane helix</keyword>
<dbReference type="Proteomes" id="UP000232688">
    <property type="component" value="Unassembled WGS sequence"/>
</dbReference>
<evidence type="ECO:0000256" key="1">
    <source>
        <dbReference type="SAM" id="Phobius"/>
    </source>
</evidence>
<accession>A0A2N0SCU2</accession>
<evidence type="ECO:0000313" key="2">
    <source>
        <dbReference type="EMBL" id="PKC73366.1"/>
    </source>
</evidence>